<feature type="compositionally biased region" description="Low complexity" evidence="2">
    <location>
        <begin position="427"/>
        <end position="443"/>
    </location>
</feature>
<dbReference type="GO" id="GO:0008270">
    <property type="term" value="F:zinc ion binding"/>
    <property type="evidence" value="ECO:0007669"/>
    <property type="project" value="UniProtKB-KW"/>
</dbReference>
<gene>
    <name evidence="4" type="ORF">HPB51_022659</name>
</gene>
<accession>A0A9J6E3S2</accession>
<evidence type="ECO:0000313" key="4">
    <source>
        <dbReference type="EMBL" id="KAH8029095.1"/>
    </source>
</evidence>
<keyword evidence="1" id="KW-0863">Zinc-finger</keyword>
<feature type="region of interest" description="Disordered" evidence="2">
    <location>
        <begin position="371"/>
        <end position="481"/>
    </location>
</feature>
<feature type="compositionally biased region" description="Polar residues" evidence="2">
    <location>
        <begin position="126"/>
        <end position="135"/>
    </location>
</feature>
<protein>
    <recommendedName>
        <fullName evidence="3">CCHC-type domain-containing protein</fullName>
    </recommendedName>
</protein>
<organism evidence="4 5">
    <name type="scientific">Rhipicephalus microplus</name>
    <name type="common">Cattle tick</name>
    <name type="synonym">Boophilus microplus</name>
    <dbReference type="NCBI Taxonomy" id="6941"/>
    <lineage>
        <taxon>Eukaryota</taxon>
        <taxon>Metazoa</taxon>
        <taxon>Ecdysozoa</taxon>
        <taxon>Arthropoda</taxon>
        <taxon>Chelicerata</taxon>
        <taxon>Arachnida</taxon>
        <taxon>Acari</taxon>
        <taxon>Parasitiformes</taxon>
        <taxon>Ixodida</taxon>
        <taxon>Ixodoidea</taxon>
        <taxon>Ixodidae</taxon>
        <taxon>Rhipicephalinae</taxon>
        <taxon>Rhipicephalus</taxon>
        <taxon>Boophilus</taxon>
    </lineage>
</organism>
<evidence type="ECO:0000256" key="2">
    <source>
        <dbReference type="SAM" id="MobiDB-lite"/>
    </source>
</evidence>
<evidence type="ECO:0000256" key="1">
    <source>
        <dbReference type="PROSITE-ProRule" id="PRU00047"/>
    </source>
</evidence>
<dbReference type="Proteomes" id="UP000821866">
    <property type="component" value="Chromosome 4"/>
</dbReference>
<feature type="compositionally biased region" description="Polar residues" evidence="2">
    <location>
        <begin position="387"/>
        <end position="404"/>
    </location>
</feature>
<reference evidence="4" key="1">
    <citation type="journal article" date="2020" name="Cell">
        <title>Large-Scale Comparative Analyses of Tick Genomes Elucidate Their Genetic Diversity and Vector Capacities.</title>
        <authorList>
            <consortium name="Tick Genome and Microbiome Consortium (TIGMIC)"/>
            <person name="Jia N."/>
            <person name="Wang J."/>
            <person name="Shi W."/>
            <person name="Du L."/>
            <person name="Sun Y."/>
            <person name="Zhan W."/>
            <person name="Jiang J.F."/>
            <person name="Wang Q."/>
            <person name="Zhang B."/>
            <person name="Ji P."/>
            <person name="Bell-Sakyi L."/>
            <person name="Cui X.M."/>
            <person name="Yuan T.T."/>
            <person name="Jiang B.G."/>
            <person name="Yang W.F."/>
            <person name="Lam T.T."/>
            <person name="Chang Q.C."/>
            <person name="Ding S.J."/>
            <person name="Wang X.J."/>
            <person name="Zhu J.G."/>
            <person name="Ruan X.D."/>
            <person name="Zhao L."/>
            <person name="Wei J.T."/>
            <person name="Ye R.Z."/>
            <person name="Que T.C."/>
            <person name="Du C.H."/>
            <person name="Zhou Y.H."/>
            <person name="Cheng J.X."/>
            <person name="Dai P.F."/>
            <person name="Guo W.B."/>
            <person name="Han X.H."/>
            <person name="Huang E.J."/>
            <person name="Li L.F."/>
            <person name="Wei W."/>
            <person name="Gao Y.C."/>
            <person name="Liu J.Z."/>
            <person name="Shao H.Z."/>
            <person name="Wang X."/>
            <person name="Wang C.C."/>
            <person name="Yang T.C."/>
            <person name="Huo Q.B."/>
            <person name="Li W."/>
            <person name="Chen H.Y."/>
            <person name="Chen S.E."/>
            <person name="Zhou L.G."/>
            <person name="Ni X.B."/>
            <person name="Tian J.H."/>
            <person name="Sheng Y."/>
            <person name="Liu T."/>
            <person name="Pan Y.S."/>
            <person name="Xia L.Y."/>
            <person name="Li J."/>
            <person name="Zhao F."/>
            <person name="Cao W.C."/>
        </authorList>
    </citation>
    <scope>NUCLEOTIDE SEQUENCE</scope>
    <source>
        <strain evidence="4">Rmic-2018</strain>
    </source>
</reference>
<feature type="region of interest" description="Disordered" evidence="2">
    <location>
        <begin position="76"/>
        <end position="105"/>
    </location>
</feature>
<feature type="region of interest" description="Disordered" evidence="2">
    <location>
        <begin position="41"/>
        <end position="61"/>
    </location>
</feature>
<proteinExistence type="predicted"/>
<dbReference type="VEuPathDB" id="VectorBase:LOC119186666"/>
<feature type="compositionally biased region" description="Basic residues" evidence="2">
    <location>
        <begin position="451"/>
        <end position="463"/>
    </location>
</feature>
<feature type="compositionally biased region" description="Polar residues" evidence="2">
    <location>
        <begin position="87"/>
        <end position="101"/>
    </location>
</feature>
<evidence type="ECO:0000259" key="3">
    <source>
        <dbReference type="PROSITE" id="PS50158"/>
    </source>
</evidence>
<feature type="region of interest" description="Disordered" evidence="2">
    <location>
        <begin position="117"/>
        <end position="153"/>
    </location>
</feature>
<reference evidence="4" key="2">
    <citation type="submission" date="2021-09" db="EMBL/GenBank/DDBJ databases">
        <authorList>
            <person name="Jia N."/>
            <person name="Wang J."/>
            <person name="Shi W."/>
            <person name="Du L."/>
            <person name="Sun Y."/>
            <person name="Zhan W."/>
            <person name="Jiang J."/>
            <person name="Wang Q."/>
            <person name="Zhang B."/>
            <person name="Ji P."/>
            <person name="Sakyi L.B."/>
            <person name="Cui X."/>
            <person name="Yuan T."/>
            <person name="Jiang B."/>
            <person name="Yang W."/>
            <person name="Lam T.T.-Y."/>
            <person name="Chang Q."/>
            <person name="Ding S."/>
            <person name="Wang X."/>
            <person name="Zhu J."/>
            <person name="Ruan X."/>
            <person name="Zhao L."/>
            <person name="Wei J."/>
            <person name="Que T."/>
            <person name="Du C."/>
            <person name="Cheng J."/>
            <person name="Dai P."/>
            <person name="Han X."/>
            <person name="Huang E."/>
            <person name="Gao Y."/>
            <person name="Liu J."/>
            <person name="Shao H."/>
            <person name="Ye R."/>
            <person name="Li L."/>
            <person name="Wei W."/>
            <person name="Wang X."/>
            <person name="Wang C."/>
            <person name="Huo Q."/>
            <person name="Li W."/>
            <person name="Guo W."/>
            <person name="Chen H."/>
            <person name="Chen S."/>
            <person name="Zhou L."/>
            <person name="Zhou L."/>
            <person name="Ni X."/>
            <person name="Tian J."/>
            <person name="Zhou Y."/>
            <person name="Sheng Y."/>
            <person name="Liu T."/>
            <person name="Pan Y."/>
            <person name="Xia L."/>
            <person name="Li J."/>
            <person name="Zhao F."/>
            <person name="Cao W."/>
        </authorList>
    </citation>
    <scope>NUCLEOTIDE SEQUENCE</scope>
    <source>
        <strain evidence="4">Rmic-2018</strain>
        <tissue evidence="4">Larvae</tissue>
    </source>
</reference>
<sequence length="508" mass="56386">MESVIGVAEDSETVDLSSILRWRGVVRRPWADERLAEIQQPTTTLTSRRRGLYRTPPCSTEDGELLCKRRSRLETLMPSRSTDHMMDTQTSQDADTQASNEHNAHPWITITKRANKRRQLQPHYVPTQQLRSTPSEPALRQSRPKPRLPGIPPLPAEDYKLAIRPHGGINLSKVSPKTLLLAVAHAANIRSEKPDIKLRVDKNQNVLTISTSSEHIATALGQITKITAHAATYDITFYGIAPDNSCKGVVNGMGNEITPDDFLAKAEVPFYEVLTCRRLGDSGAMVLTFCGKRVPVFVNAYGQALRCYLYKRTIPHCRKCNKTGHREDVCPQPFDTPECRVCGDSLSPNNHECRPSCKLCIGGHPTAAKPCPKRFLPPVNRRKRPRSATSTRKAQSLSPSPGWQSSASGRAARRRSRSRDKSVPKRGNSSSQSGFAGQQGSQGWHMDATMHHHGQQSGSHKKAQTGVPPIPDPTPSSWESALLSLRRHEQMQLVQWARRVAEGNGVQD</sequence>
<keyword evidence="1" id="KW-0862">Zinc</keyword>
<feature type="domain" description="CCHC-type" evidence="3">
    <location>
        <begin position="317"/>
        <end position="332"/>
    </location>
</feature>
<dbReference type="AlphaFoldDB" id="A0A9J6E3S2"/>
<keyword evidence="5" id="KW-1185">Reference proteome</keyword>
<dbReference type="InterPro" id="IPR001878">
    <property type="entry name" value="Znf_CCHC"/>
</dbReference>
<dbReference type="EMBL" id="JABSTU010000006">
    <property type="protein sequence ID" value="KAH8029095.1"/>
    <property type="molecule type" value="Genomic_DNA"/>
</dbReference>
<comment type="caution">
    <text evidence="4">The sequence shown here is derived from an EMBL/GenBank/DDBJ whole genome shotgun (WGS) entry which is preliminary data.</text>
</comment>
<dbReference type="PROSITE" id="PS50158">
    <property type="entry name" value="ZF_CCHC"/>
    <property type="match status" value="1"/>
</dbReference>
<evidence type="ECO:0000313" key="5">
    <source>
        <dbReference type="Proteomes" id="UP000821866"/>
    </source>
</evidence>
<name>A0A9J6E3S2_RHIMP</name>
<dbReference type="GO" id="GO:0003676">
    <property type="term" value="F:nucleic acid binding"/>
    <property type="evidence" value="ECO:0007669"/>
    <property type="project" value="InterPro"/>
</dbReference>
<keyword evidence="1" id="KW-0479">Metal-binding</keyword>